<sequence>MGIEKGGSKGSGFFHLFDWNRKSRKKLFTVSPEGTKQGGKRIDETYHPPVFACCASSVTDDDRTGSKAPGVVARLMGLDSMPVSTASEPYCTPFRDTRSFRENYSLKRALNTAPKAG</sequence>
<dbReference type="Proteomes" id="UP000623129">
    <property type="component" value="Unassembled WGS sequence"/>
</dbReference>
<dbReference type="AlphaFoldDB" id="A0A833QQZ0"/>
<protein>
    <submittedName>
        <fullName evidence="2">DUF761-associated sequence motif</fullName>
    </submittedName>
</protein>
<proteinExistence type="predicted"/>
<accession>A0A833QQZ0</accession>
<comment type="caution">
    <text evidence="2">The sequence shown here is derived from an EMBL/GenBank/DDBJ whole genome shotgun (WGS) entry which is preliminary data.</text>
</comment>
<dbReference type="EMBL" id="SWLB01000023">
    <property type="protein sequence ID" value="KAF3323824.1"/>
    <property type="molecule type" value="Genomic_DNA"/>
</dbReference>
<reference evidence="2" key="1">
    <citation type="submission" date="2020-01" db="EMBL/GenBank/DDBJ databases">
        <title>Genome sequence of Kobresia littledalei, the first chromosome-level genome in the family Cyperaceae.</title>
        <authorList>
            <person name="Qu G."/>
        </authorList>
    </citation>
    <scope>NUCLEOTIDE SEQUENCE</scope>
    <source>
        <strain evidence="2">C.B.Clarke</strain>
        <tissue evidence="2">Leaf</tissue>
    </source>
</reference>
<keyword evidence="3" id="KW-1185">Reference proteome</keyword>
<dbReference type="InterPro" id="IPR032795">
    <property type="entry name" value="DUF3741-assoc"/>
</dbReference>
<feature type="domain" description="DUF3741" evidence="1">
    <location>
        <begin position="56"/>
        <end position="85"/>
    </location>
</feature>
<evidence type="ECO:0000313" key="2">
    <source>
        <dbReference type="EMBL" id="KAF3323824.1"/>
    </source>
</evidence>
<evidence type="ECO:0000313" key="3">
    <source>
        <dbReference type="Proteomes" id="UP000623129"/>
    </source>
</evidence>
<gene>
    <name evidence="2" type="ORF">FCM35_KLT12555</name>
</gene>
<dbReference type="PANTHER" id="PTHR21726">
    <property type="entry name" value="PHOSPHATIDYLINOSITOL N-ACETYLGLUCOSAMINYLTRANSFERASE SUBUNIT P DOWN SYNDROME CRITICAL REGION PROTEIN 5 -RELATED"/>
    <property type="match status" value="1"/>
</dbReference>
<name>A0A833QQZ0_9POAL</name>
<organism evidence="2 3">
    <name type="scientific">Carex littledalei</name>
    <dbReference type="NCBI Taxonomy" id="544730"/>
    <lineage>
        <taxon>Eukaryota</taxon>
        <taxon>Viridiplantae</taxon>
        <taxon>Streptophyta</taxon>
        <taxon>Embryophyta</taxon>
        <taxon>Tracheophyta</taxon>
        <taxon>Spermatophyta</taxon>
        <taxon>Magnoliopsida</taxon>
        <taxon>Liliopsida</taxon>
        <taxon>Poales</taxon>
        <taxon>Cyperaceae</taxon>
        <taxon>Cyperoideae</taxon>
        <taxon>Cariceae</taxon>
        <taxon>Carex</taxon>
        <taxon>Carex subgen. Euthyceras</taxon>
    </lineage>
</organism>
<evidence type="ECO:0000259" key="1">
    <source>
        <dbReference type="Pfam" id="PF14383"/>
    </source>
</evidence>
<dbReference type="OrthoDB" id="765769at2759"/>
<dbReference type="PANTHER" id="PTHR21726:SF29">
    <property type="entry name" value="EXPRESSED PROTEIN"/>
    <property type="match status" value="1"/>
</dbReference>
<dbReference type="Pfam" id="PF14383">
    <property type="entry name" value="VARLMGL"/>
    <property type="match status" value="1"/>
</dbReference>